<name>A0A183IWZ9_9BILA</name>
<evidence type="ECO:0000256" key="3">
    <source>
        <dbReference type="ARBA" id="ARBA00023242"/>
    </source>
</evidence>
<dbReference type="EMBL" id="UZAM01011303">
    <property type="protein sequence ID" value="VDP15496.1"/>
    <property type="molecule type" value="Genomic_DNA"/>
</dbReference>
<dbReference type="Pfam" id="PF03366">
    <property type="entry name" value="YEATS"/>
    <property type="match status" value="1"/>
</dbReference>
<keyword evidence="3 4" id="KW-0539">Nucleus</keyword>
<protein>
    <submittedName>
        <fullName evidence="8">YEATS domain-containing protein 4</fullName>
    </submittedName>
</protein>
<feature type="domain" description="YEATS" evidence="5">
    <location>
        <begin position="1"/>
        <end position="135"/>
    </location>
</feature>
<dbReference type="Proteomes" id="UP000270296">
    <property type="component" value="Unassembled WGS sequence"/>
</dbReference>
<evidence type="ECO:0000313" key="6">
    <source>
        <dbReference type="EMBL" id="VDP15496.1"/>
    </source>
</evidence>
<gene>
    <name evidence="6" type="ORF">SBAD_LOCUS8146</name>
</gene>
<dbReference type="PROSITE" id="PS51037">
    <property type="entry name" value="YEATS"/>
    <property type="match status" value="1"/>
</dbReference>
<dbReference type="InterPro" id="IPR055129">
    <property type="entry name" value="YEATS_dom"/>
</dbReference>
<dbReference type="AlphaFoldDB" id="A0A183IWZ9"/>
<dbReference type="InterPro" id="IPR005033">
    <property type="entry name" value="YEATS"/>
</dbReference>
<organism evidence="8">
    <name type="scientific">Soboliphyme baturini</name>
    <dbReference type="NCBI Taxonomy" id="241478"/>
    <lineage>
        <taxon>Eukaryota</taxon>
        <taxon>Metazoa</taxon>
        <taxon>Ecdysozoa</taxon>
        <taxon>Nematoda</taxon>
        <taxon>Enoplea</taxon>
        <taxon>Dorylaimia</taxon>
        <taxon>Dioctophymatida</taxon>
        <taxon>Dioctophymatoidea</taxon>
        <taxon>Soboliphymatidae</taxon>
        <taxon>Soboliphyme</taxon>
    </lineage>
</organism>
<keyword evidence="2" id="KW-0804">Transcription</keyword>
<evidence type="ECO:0000256" key="2">
    <source>
        <dbReference type="ARBA" id="ARBA00023163"/>
    </source>
</evidence>
<evidence type="ECO:0000313" key="7">
    <source>
        <dbReference type="Proteomes" id="UP000270296"/>
    </source>
</evidence>
<dbReference type="OrthoDB" id="16041at2759"/>
<keyword evidence="7" id="KW-1185">Reference proteome</keyword>
<dbReference type="InterPro" id="IPR038704">
    <property type="entry name" value="YEAST_sf"/>
</dbReference>
<reference evidence="6 7" key="2">
    <citation type="submission" date="2018-11" db="EMBL/GenBank/DDBJ databases">
        <authorList>
            <consortium name="Pathogen Informatics"/>
        </authorList>
    </citation>
    <scope>NUCLEOTIDE SEQUENCE [LARGE SCALE GENOMIC DNA]</scope>
</reference>
<dbReference type="PANTHER" id="PTHR47573">
    <property type="entry name" value="PROTEIN AF-9 HOMOLOG"/>
    <property type="match status" value="1"/>
</dbReference>
<proteinExistence type="predicted"/>
<dbReference type="PANTHER" id="PTHR47573:SF1">
    <property type="entry name" value="PROTEIN AF-9 HOMOLOG"/>
    <property type="match status" value="1"/>
</dbReference>
<evidence type="ECO:0000256" key="1">
    <source>
        <dbReference type="ARBA" id="ARBA00023015"/>
    </source>
</evidence>
<reference evidence="8" key="1">
    <citation type="submission" date="2016-06" db="UniProtKB">
        <authorList>
            <consortium name="WormBaseParasite"/>
        </authorList>
    </citation>
    <scope>IDENTIFICATION</scope>
</reference>
<dbReference type="GO" id="GO:0005634">
    <property type="term" value="C:nucleus"/>
    <property type="evidence" value="ECO:0007669"/>
    <property type="project" value="UniProtKB-SubCell"/>
</dbReference>
<keyword evidence="1" id="KW-0805">Transcription regulation</keyword>
<dbReference type="GO" id="GO:0006355">
    <property type="term" value="P:regulation of DNA-templated transcription"/>
    <property type="evidence" value="ECO:0007669"/>
    <property type="project" value="InterPro"/>
</dbReference>
<dbReference type="Gene3D" id="2.60.40.1970">
    <property type="entry name" value="YEATS domain"/>
    <property type="match status" value="1"/>
</dbReference>
<sequence>FIKDVTIVKPIIYGSTATFFGKKREEDNRTHSWSLYVRPYYKEDMSLYVRKVVFKLHESYTNPTRSKLILIVLEPPYEIHETGWGEFEAVIKIFFHDTNERHVNIYHIIRLFDTDPLVMSGQKSLVREMYDEIVS</sequence>
<evidence type="ECO:0000313" key="8">
    <source>
        <dbReference type="WBParaSite" id="SBAD_0000844701-mRNA-1"/>
    </source>
</evidence>
<evidence type="ECO:0000256" key="4">
    <source>
        <dbReference type="PROSITE-ProRule" id="PRU00376"/>
    </source>
</evidence>
<accession>A0A183IWZ9</accession>
<evidence type="ECO:0000259" key="5">
    <source>
        <dbReference type="PROSITE" id="PS51037"/>
    </source>
</evidence>
<dbReference type="WBParaSite" id="SBAD_0000844701-mRNA-1">
    <property type="protein sequence ID" value="SBAD_0000844701-mRNA-1"/>
    <property type="gene ID" value="SBAD_0000844701"/>
</dbReference>
<comment type="subcellular location">
    <subcellularLocation>
        <location evidence="4">Nucleus</location>
    </subcellularLocation>
</comment>